<evidence type="ECO:0000313" key="2">
    <source>
        <dbReference type="Proteomes" id="UP001224845"/>
    </source>
</evidence>
<proteinExistence type="predicted"/>
<dbReference type="Proteomes" id="UP001224845">
    <property type="component" value="Unassembled WGS sequence"/>
</dbReference>
<evidence type="ECO:0000313" key="1">
    <source>
        <dbReference type="EMBL" id="MDP9972977.1"/>
    </source>
</evidence>
<sequence length="67" mass="7013">MRMFGLVGLLLALVIAGVVAKKQLTSVAAPASGEAPADPRTQVQQVQKQVKEALDAAAQARKMPDDN</sequence>
<organism evidence="1 2">
    <name type="scientific">Variovorax paradoxus</name>
    <dbReference type="NCBI Taxonomy" id="34073"/>
    <lineage>
        <taxon>Bacteria</taxon>
        <taxon>Pseudomonadati</taxon>
        <taxon>Pseudomonadota</taxon>
        <taxon>Betaproteobacteria</taxon>
        <taxon>Burkholderiales</taxon>
        <taxon>Comamonadaceae</taxon>
        <taxon>Variovorax</taxon>
    </lineage>
</organism>
<reference evidence="1" key="1">
    <citation type="submission" date="2023-07" db="EMBL/GenBank/DDBJ databases">
        <title>Sorghum-associated microbial communities from plants grown in Nebraska, USA.</title>
        <authorList>
            <person name="Schachtman D."/>
        </authorList>
    </citation>
    <scope>NUCLEOTIDE SEQUENCE</scope>
    <source>
        <strain evidence="1">DS3315</strain>
    </source>
</reference>
<dbReference type="EMBL" id="JAUSRV010000010">
    <property type="protein sequence ID" value="MDP9972977.1"/>
    <property type="molecule type" value="Genomic_DNA"/>
</dbReference>
<protein>
    <submittedName>
        <fullName evidence="1">Uncharacterized protein</fullName>
    </submittedName>
</protein>
<accession>A0AAW8EK18</accession>
<dbReference type="RefSeq" id="WP_278878785.1">
    <property type="nucleotide sequence ID" value="NZ_CAXUQE020000001.1"/>
</dbReference>
<name>A0AAW8EK18_VARPD</name>
<dbReference type="AlphaFoldDB" id="A0AAW8EK18"/>
<comment type="caution">
    <text evidence="1">The sequence shown here is derived from an EMBL/GenBank/DDBJ whole genome shotgun (WGS) entry which is preliminary data.</text>
</comment>
<gene>
    <name evidence="1" type="ORF">J2W39_004220</name>
</gene>